<dbReference type="AlphaFoldDB" id="A0A2J6TVK6"/>
<dbReference type="PANTHER" id="PTHR12264">
    <property type="entry name" value="TRANSCRIPTION INITIATION FACTOR TFIID SUBUNIT 12"/>
    <property type="match status" value="1"/>
</dbReference>
<dbReference type="GO" id="GO:0017025">
    <property type="term" value="F:TBP-class protein binding"/>
    <property type="evidence" value="ECO:0007669"/>
    <property type="project" value="TreeGrafter"/>
</dbReference>
<feature type="compositionally biased region" description="Low complexity" evidence="6">
    <location>
        <begin position="460"/>
        <end position="470"/>
    </location>
</feature>
<dbReference type="GO" id="GO:0005669">
    <property type="term" value="C:transcription factor TFIID complex"/>
    <property type="evidence" value="ECO:0007669"/>
    <property type="project" value="InterPro"/>
</dbReference>
<feature type="compositionally biased region" description="Low complexity" evidence="6">
    <location>
        <begin position="119"/>
        <end position="143"/>
    </location>
</feature>
<keyword evidence="9" id="KW-1185">Reference proteome</keyword>
<comment type="subcellular location">
    <subcellularLocation>
        <location evidence="1">Nucleus</location>
    </subcellularLocation>
</comment>
<proteinExistence type="inferred from homology"/>
<dbReference type="InterPro" id="IPR003228">
    <property type="entry name" value="TFIID_TAF12_dom"/>
</dbReference>
<dbReference type="GO" id="GO:0003677">
    <property type="term" value="F:DNA binding"/>
    <property type="evidence" value="ECO:0007669"/>
    <property type="project" value="TreeGrafter"/>
</dbReference>
<dbReference type="GO" id="GO:0051123">
    <property type="term" value="P:RNA polymerase II preinitiation complex assembly"/>
    <property type="evidence" value="ECO:0007669"/>
    <property type="project" value="TreeGrafter"/>
</dbReference>
<feature type="region of interest" description="Disordered" evidence="6">
    <location>
        <begin position="202"/>
        <end position="238"/>
    </location>
</feature>
<organism evidence="8 9">
    <name type="scientific">Hyaloscypha bicolor E</name>
    <dbReference type="NCBI Taxonomy" id="1095630"/>
    <lineage>
        <taxon>Eukaryota</taxon>
        <taxon>Fungi</taxon>
        <taxon>Dikarya</taxon>
        <taxon>Ascomycota</taxon>
        <taxon>Pezizomycotina</taxon>
        <taxon>Leotiomycetes</taxon>
        <taxon>Helotiales</taxon>
        <taxon>Hyaloscyphaceae</taxon>
        <taxon>Hyaloscypha</taxon>
        <taxon>Hyaloscypha bicolor</taxon>
    </lineage>
</organism>
<accession>A0A2J6TVK6</accession>
<feature type="region of interest" description="Disordered" evidence="6">
    <location>
        <begin position="104"/>
        <end position="154"/>
    </location>
</feature>
<dbReference type="GO" id="GO:0000124">
    <property type="term" value="C:SAGA complex"/>
    <property type="evidence" value="ECO:0007669"/>
    <property type="project" value="InterPro"/>
</dbReference>
<dbReference type="RefSeq" id="XP_024743978.1">
    <property type="nucleotide sequence ID" value="XM_024877612.1"/>
</dbReference>
<evidence type="ECO:0000256" key="2">
    <source>
        <dbReference type="ARBA" id="ARBA00007530"/>
    </source>
</evidence>
<dbReference type="Gene3D" id="1.10.20.10">
    <property type="entry name" value="Histone, subunit A"/>
    <property type="match status" value="1"/>
</dbReference>
<feature type="compositionally biased region" description="Basic and acidic residues" evidence="6">
    <location>
        <begin position="224"/>
        <end position="238"/>
    </location>
</feature>
<evidence type="ECO:0000256" key="1">
    <source>
        <dbReference type="ARBA" id="ARBA00004123"/>
    </source>
</evidence>
<feature type="compositionally biased region" description="Polar residues" evidence="6">
    <location>
        <begin position="315"/>
        <end position="347"/>
    </location>
</feature>
<keyword evidence="4" id="KW-0804">Transcription</keyword>
<feature type="region of interest" description="Disordered" evidence="6">
    <location>
        <begin position="250"/>
        <end position="297"/>
    </location>
</feature>
<feature type="compositionally biased region" description="Polar residues" evidence="6">
    <location>
        <begin position="354"/>
        <end position="380"/>
    </location>
</feature>
<dbReference type="Proteomes" id="UP000235371">
    <property type="component" value="Unassembled WGS sequence"/>
</dbReference>
<feature type="compositionally biased region" description="Polar residues" evidence="6">
    <location>
        <begin position="416"/>
        <end position="447"/>
    </location>
</feature>
<evidence type="ECO:0000256" key="6">
    <source>
        <dbReference type="SAM" id="MobiDB-lite"/>
    </source>
</evidence>
<evidence type="ECO:0000256" key="3">
    <source>
        <dbReference type="ARBA" id="ARBA00023015"/>
    </source>
</evidence>
<dbReference type="STRING" id="1095630.A0A2J6TVK6"/>
<feature type="compositionally biased region" description="Low complexity" evidence="6">
    <location>
        <begin position="388"/>
        <end position="404"/>
    </location>
</feature>
<sequence length="623" mass="66775">MNNSAQGSQPGQPSAAQQQAMMQMQQAQAQAQAQGQQPKRQITLFRPEQMRALPDMFTAEEKAKWEQGLRQLWGQIDKNPQDSQQHTEAKRKLFEFSKTLTAKLAGAQRSGQQAGTARPPSQGQPQQTQGEGSGGNQNAAQQPRPQPKISPKLMEHVSNFPYVLPPQLTAGTPDAVKWFQDAKSRYLKALVAMETTASRVQAMDSHMQKRKEEGNPLSPEDEKELTVKREQAQKGHAEAKQFVDNFRAQQAAQRNAQNAAAGNQQGNAAQQGAGNASNNASQAAPVRPQMSTQQPNPALQNTQTVNAAIEAARNQQLSGGRPQVPQNMANQSAPSIQNMPQQTQSIKTEAGVAPQSNRAVTQMQQGSQDRTNLSSPQSAVPRSAGVGPPQSATSQAQAQQIPTALSHSDALHQAARSYSTGQPSSSNVMGHSHPSVSQPRESQNIITNKMPIPKHLPDRAAAPPQQVAVQGGRPTLSGGPSNAGNGVLSQPVLARTPGFNMEGEGDRVLSKKKLDELVRQVTGGGQGEGEGLAPDVEESILQVADNFVDQVLQAACKNAKERGSKVLEIRDIQLTLERGYNIRIPGYASDEIRTVRKIQPSPAWIAKMSAVQAAKVTGGKGGD</sequence>
<dbReference type="SUPFAM" id="SSF47113">
    <property type="entry name" value="Histone-fold"/>
    <property type="match status" value="1"/>
</dbReference>
<feature type="region of interest" description="Disordered" evidence="6">
    <location>
        <begin position="315"/>
        <end position="484"/>
    </location>
</feature>
<name>A0A2J6TVK6_9HELO</name>
<feature type="domain" description="Transcription initiation factor TFIID subunit 12" evidence="7">
    <location>
        <begin position="510"/>
        <end position="582"/>
    </location>
</feature>
<comment type="similarity">
    <text evidence="2">Belongs to the TAF12 family.</text>
</comment>
<dbReference type="InterPro" id="IPR009072">
    <property type="entry name" value="Histone-fold"/>
</dbReference>
<dbReference type="FunFam" id="1.10.20.10:FF:000037">
    <property type="entry name" value="Transcription initiation factor TFIID subunit 12"/>
    <property type="match status" value="1"/>
</dbReference>
<dbReference type="PANTHER" id="PTHR12264:SF21">
    <property type="entry name" value="TRANSCRIPTION INITIATION FACTOR TFIID SUBUNIT 12"/>
    <property type="match status" value="1"/>
</dbReference>
<feature type="compositionally biased region" description="Low complexity" evidence="6">
    <location>
        <begin position="1"/>
        <end position="38"/>
    </location>
</feature>
<feature type="compositionally biased region" description="Low complexity" evidence="6">
    <location>
        <begin position="250"/>
        <end position="284"/>
    </location>
</feature>
<evidence type="ECO:0000256" key="5">
    <source>
        <dbReference type="ARBA" id="ARBA00023242"/>
    </source>
</evidence>
<dbReference type="GeneID" id="36585689"/>
<dbReference type="EMBL" id="KZ613740">
    <property type="protein sequence ID" value="PMD67074.1"/>
    <property type="molecule type" value="Genomic_DNA"/>
</dbReference>
<dbReference type="Pfam" id="PF03847">
    <property type="entry name" value="TFIID_20kDa"/>
    <property type="match status" value="1"/>
</dbReference>
<dbReference type="InParanoid" id="A0A2J6TVK6"/>
<keyword evidence="5" id="KW-0539">Nucleus</keyword>
<keyword evidence="3" id="KW-0805">Transcription regulation</keyword>
<dbReference type="GO" id="GO:0046982">
    <property type="term" value="F:protein heterodimerization activity"/>
    <property type="evidence" value="ECO:0007669"/>
    <property type="project" value="InterPro"/>
</dbReference>
<evidence type="ECO:0000313" key="9">
    <source>
        <dbReference type="Proteomes" id="UP000235371"/>
    </source>
</evidence>
<reference evidence="8 9" key="1">
    <citation type="submission" date="2016-04" db="EMBL/GenBank/DDBJ databases">
        <title>A degradative enzymes factory behind the ericoid mycorrhizal symbiosis.</title>
        <authorList>
            <consortium name="DOE Joint Genome Institute"/>
            <person name="Martino E."/>
            <person name="Morin E."/>
            <person name="Grelet G."/>
            <person name="Kuo A."/>
            <person name="Kohler A."/>
            <person name="Daghino S."/>
            <person name="Barry K."/>
            <person name="Choi C."/>
            <person name="Cichocki N."/>
            <person name="Clum A."/>
            <person name="Copeland A."/>
            <person name="Hainaut M."/>
            <person name="Haridas S."/>
            <person name="Labutti K."/>
            <person name="Lindquist E."/>
            <person name="Lipzen A."/>
            <person name="Khouja H.-R."/>
            <person name="Murat C."/>
            <person name="Ohm R."/>
            <person name="Olson A."/>
            <person name="Spatafora J."/>
            <person name="Veneault-Fourrey C."/>
            <person name="Henrissat B."/>
            <person name="Grigoriev I."/>
            <person name="Martin F."/>
            <person name="Perotto S."/>
        </authorList>
    </citation>
    <scope>NUCLEOTIDE SEQUENCE [LARGE SCALE GENOMIC DNA]</scope>
    <source>
        <strain evidence="8 9">E</strain>
    </source>
</reference>
<dbReference type="CDD" id="cd07981">
    <property type="entry name" value="HFD_TAF12"/>
    <property type="match status" value="1"/>
</dbReference>
<dbReference type="InterPro" id="IPR037794">
    <property type="entry name" value="TAF12"/>
</dbReference>
<gene>
    <name evidence="8" type="ORF">K444DRAFT_578430</name>
</gene>
<dbReference type="OrthoDB" id="2193432at2759"/>
<evidence type="ECO:0000256" key="4">
    <source>
        <dbReference type="ARBA" id="ARBA00023163"/>
    </source>
</evidence>
<evidence type="ECO:0000259" key="7">
    <source>
        <dbReference type="Pfam" id="PF03847"/>
    </source>
</evidence>
<protein>
    <recommendedName>
        <fullName evidence="7">Transcription initiation factor TFIID subunit 12 domain-containing protein</fullName>
    </recommendedName>
</protein>
<evidence type="ECO:0000313" key="8">
    <source>
        <dbReference type="EMBL" id="PMD67074.1"/>
    </source>
</evidence>
<feature type="region of interest" description="Disordered" evidence="6">
    <location>
        <begin position="1"/>
        <end position="49"/>
    </location>
</feature>